<dbReference type="AlphaFoldDB" id="A0A1H0K8A8"/>
<protein>
    <submittedName>
        <fullName evidence="1">Uncharacterized protein</fullName>
    </submittedName>
</protein>
<name>A0A1H0K8A8_9HYPH</name>
<reference evidence="1 2" key="1">
    <citation type="submission" date="2016-10" db="EMBL/GenBank/DDBJ databases">
        <authorList>
            <person name="de Groot N.N."/>
        </authorList>
    </citation>
    <scope>NUCLEOTIDE SEQUENCE [LARGE SCALE GENOMIC DNA]</scope>
    <source>
        <strain evidence="2">L7-484,KACC 16230,DSM 25025</strain>
    </source>
</reference>
<evidence type="ECO:0000313" key="1">
    <source>
        <dbReference type="EMBL" id="SDO52205.1"/>
    </source>
</evidence>
<accession>A0A1H0K8A8</accession>
<dbReference type="OrthoDB" id="7907268at2"/>
<dbReference type="EMBL" id="FNIT01000007">
    <property type="protein sequence ID" value="SDO52205.1"/>
    <property type="molecule type" value="Genomic_DNA"/>
</dbReference>
<organism evidence="1 2">
    <name type="scientific">Aureimonas jatrophae</name>
    <dbReference type="NCBI Taxonomy" id="1166073"/>
    <lineage>
        <taxon>Bacteria</taxon>
        <taxon>Pseudomonadati</taxon>
        <taxon>Pseudomonadota</taxon>
        <taxon>Alphaproteobacteria</taxon>
        <taxon>Hyphomicrobiales</taxon>
        <taxon>Aurantimonadaceae</taxon>
        <taxon>Aureimonas</taxon>
    </lineage>
</organism>
<gene>
    <name evidence="1" type="ORF">SAMN05192530_107146</name>
</gene>
<evidence type="ECO:0000313" key="2">
    <source>
        <dbReference type="Proteomes" id="UP000198793"/>
    </source>
</evidence>
<dbReference type="Proteomes" id="UP000198793">
    <property type="component" value="Unassembled WGS sequence"/>
</dbReference>
<keyword evidence="2" id="KW-1185">Reference proteome</keyword>
<proteinExistence type="predicted"/>
<dbReference type="RefSeq" id="WP_090675174.1">
    <property type="nucleotide sequence ID" value="NZ_FNIT01000007.1"/>
</dbReference>
<sequence>MIPLSPPLPAALLVRPGDRAMRMGMVGAASGRPMRDRGEVWLVWHAGGRAAGWAHLYRIDPRDGRTVHLERAVPGTDRAALQRWARDVLRVENAEDEALAA</sequence>